<evidence type="ECO:0000313" key="3">
    <source>
        <dbReference type="Proteomes" id="UP000541558"/>
    </source>
</evidence>
<dbReference type="EMBL" id="JAACJK010000235">
    <property type="protein sequence ID" value="KAF5309624.1"/>
    <property type="molecule type" value="Genomic_DNA"/>
</dbReference>
<evidence type="ECO:0000313" key="2">
    <source>
        <dbReference type="EMBL" id="KAF5309624.1"/>
    </source>
</evidence>
<organism evidence="2 3">
    <name type="scientific">Ephemerocybe angulata</name>
    <dbReference type="NCBI Taxonomy" id="980116"/>
    <lineage>
        <taxon>Eukaryota</taxon>
        <taxon>Fungi</taxon>
        <taxon>Dikarya</taxon>
        <taxon>Basidiomycota</taxon>
        <taxon>Agaricomycotina</taxon>
        <taxon>Agaricomycetes</taxon>
        <taxon>Agaricomycetidae</taxon>
        <taxon>Agaricales</taxon>
        <taxon>Agaricineae</taxon>
        <taxon>Psathyrellaceae</taxon>
        <taxon>Ephemerocybe</taxon>
    </lineage>
</organism>
<dbReference type="InterPro" id="IPR056924">
    <property type="entry name" value="SH3_Tf2-1"/>
</dbReference>
<gene>
    <name evidence="2" type="ORF">D9611_013976</name>
</gene>
<dbReference type="Gene3D" id="2.40.50.40">
    <property type="match status" value="1"/>
</dbReference>
<sequence length="383" mass="43523">MKTFYDRSHIDVSFQPDDQVLLDGANITTRRPSKKLAHKRYGPFRVLERVGLRAYRLAIPSSWRIHPVFHISKLLPYNDAPGRILPPPPEIVDGEDHQEIERIVAEQWSSDLDQPTFFVKWVGFDAQEGNWFTESELSHAKDALADWRKDHEPAVKPRLLIRIPGRRQNTGSQINSIDDDETTPKTITLIKAKLQRAFPPPHLNLQPCLTNEAPQLKASPQIPAFLPIARDSVTVLGENGEAVGPFKIALRLDKHHYWIDVPDIPATDSVYAETALRPFVSDFANIPLGTPYDGNQWPLTRITSAVYNANTGQYEYEAQISGFGSASHQITRAHAENFPQLIEDYRRREPTKRSLIDRIALPDNETNNTNLSTFTTYDGWADY</sequence>
<dbReference type="OrthoDB" id="2273864at2759"/>
<dbReference type="Proteomes" id="UP000541558">
    <property type="component" value="Unassembled WGS sequence"/>
</dbReference>
<dbReference type="GO" id="GO:0006338">
    <property type="term" value="P:chromatin remodeling"/>
    <property type="evidence" value="ECO:0007669"/>
    <property type="project" value="UniProtKB-ARBA"/>
</dbReference>
<dbReference type="SUPFAM" id="SSF54160">
    <property type="entry name" value="Chromo domain-like"/>
    <property type="match status" value="1"/>
</dbReference>
<feature type="domain" description="Chromo" evidence="1">
    <location>
        <begin position="98"/>
        <end position="159"/>
    </location>
</feature>
<comment type="caution">
    <text evidence="2">The sequence shown here is derived from an EMBL/GenBank/DDBJ whole genome shotgun (WGS) entry which is preliminary data.</text>
</comment>
<protein>
    <recommendedName>
        <fullName evidence="1">Chromo domain-containing protein</fullName>
    </recommendedName>
</protein>
<dbReference type="Pfam" id="PF24626">
    <property type="entry name" value="SH3_Tf2-1"/>
    <property type="match status" value="1"/>
</dbReference>
<name>A0A8H5ARN3_9AGAR</name>
<accession>A0A8H5ARN3</accession>
<proteinExistence type="predicted"/>
<dbReference type="PROSITE" id="PS50013">
    <property type="entry name" value="CHROMO_2"/>
    <property type="match status" value="1"/>
</dbReference>
<dbReference type="InterPro" id="IPR016197">
    <property type="entry name" value="Chromo-like_dom_sf"/>
</dbReference>
<keyword evidence="3" id="KW-1185">Reference proteome</keyword>
<evidence type="ECO:0000259" key="1">
    <source>
        <dbReference type="PROSITE" id="PS50013"/>
    </source>
</evidence>
<reference evidence="2 3" key="1">
    <citation type="journal article" date="2020" name="ISME J.">
        <title>Uncovering the hidden diversity of litter-decomposition mechanisms in mushroom-forming fungi.</title>
        <authorList>
            <person name="Floudas D."/>
            <person name="Bentzer J."/>
            <person name="Ahren D."/>
            <person name="Johansson T."/>
            <person name="Persson P."/>
            <person name="Tunlid A."/>
        </authorList>
    </citation>
    <scope>NUCLEOTIDE SEQUENCE [LARGE SCALE GENOMIC DNA]</scope>
    <source>
        <strain evidence="2 3">CBS 175.51</strain>
    </source>
</reference>
<dbReference type="AlphaFoldDB" id="A0A8H5ARN3"/>
<dbReference type="InterPro" id="IPR000953">
    <property type="entry name" value="Chromo/chromo_shadow_dom"/>
</dbReference>
<dbReference type="SMART" id="SM00298">
    <property type="entry name" value="CHROMO"/>
    <property type="match status" value="1"/>
</dbReference>